<protein>
    <recommendedName>
        <fullName evidence="2">F-box domain-containing protein</fullName>
    </recommendedName>
</protein>
<evidence type="ECO:0000313" key="6">
    <source>
        <dbReference type="EMBL" id="KAE9131353.1"/>
    </source>
</evidence>
<comment type="caution">
    <text evidence="9">The sequence shown here is derived from an EMBL/GenBank/DDBJ whole genome shotgun (WGS) entry which is preliminary data.</text>
</comment>
<dbReference type="EMBL" id="QXFW01000109">
    <property type="protein sequence ID" value="KAE9024824.1"/>
    <property type="molecule type" value="Genomic_DNA"/>
</dbReference>
<evidence type="ECO:0000313" key="8">
    <source>
        <dbReference type="EMBL" id="KAE9228512.1"/>
    </source>
</evidence>
<dbReference type="PROSITE" id="PS50181">
    <property type="entry name" value="FBOX"/>
    <property type="match status" value="1"/>
</dbReference>
<name>A0A6A4A5J5_9STRA</name>
<evidence type="ECO:0000313" key="18">
    <source>
        <dbReference type="Proteomes" id="UP000460718"/>
    </source>
</evidence>
<accession>A0A6A4A5J5</accession>
<dbReference type="Proteomes" id="UP000460718">
    <property type="component" value="Unassembled WGS sequence"/>
</dbReference>
<dbReference type="Proteomes" id="UP000441208">
    <property type="component" value="Unassembled WGS sequence"/>
</dbReference>
<evidence type="ECO:0000313" key="20">
    <source>
        <dbReference type="Proteomes" id="UP000488956"/>
    </source>
</evidence>
<sequence>MIALVSAAGALLWMTHVLLEEHGWVVQDLGTDAGRLQRLESFAGDVNLLPAQRYQPPSYEDAGVHVRALLVGGKLFVHFVSSSKSVQLSLQVAEFVKPCGRQPEHQDARGRVVYTGGWRCNLETLCWRLERNLFPEFSSGSSSVTSDAELSRLPEPLLARIGGFLSVPDFCRVTQASKYLHQLQGDAELWQQFLLRDYPRLHIAEGEPKTVYRQHWIYLKRMEAWNQFERDRLQEYMRHRQTHWRWRGGGRLPAPPLHPPMPPPFLPLGVDPWSLRPPHHPGLFGDEDLGLLREPFTFYREPEFPNFYFD</sequence>
<dbReference type="Proteomes" id="UP000488956">
    <property type="component" value="Unassembled WGS sequence"/>
</dbReference>
<dbReference type="EMBL" id="QXFZ01000139">
    <property type="protein sequence ID" value="KAE9130769.1"/>
    <property type="molecule type" value="Genomic_DNA"/>
</dbReference>
<gene>
    <name evidence="11" type="ORF">PF001_g3444</name>
    <name evidence="9" type="ORF">PF002_g5156</name>
    <name evidence="10" type="ORF">PF004_g3072</name>
    <name evidence="8" type="ORF">PF005_g4275</name>
    <name evidence="7" type="ORF">PF006_g3569</name>
    <name evidence="5" type="ORF">PF007_g4372</name>
    <name evidence="3" type="ORF">PF009_g5934</name>
    <name evidence="6" type="ORF">PF010_g3529</name>
    <name evidence="4" type="ORF">PF011_g3312</name>
</gene>
<dbReference type="InterPro" id="IPR001810">
    <property type="entry name" value="F-box_dom"/>
</dbReference>
<evidence type="ECO:0000313" key="15">
    <source>
        <dbReference type="Proteomes" id="UP000440367"/>
    </source>
</evidence>
<dbReference type="OrthoDB" id="162748at2759"/>
<proteinExistence type="predicted"/>
<dbReference type="Proteomes" id="UP000429523">
    <property type="component" value="Unassembled WGS sequence"/>
</dbReference>
<evidence type="ECO:0000313" key="7">
    <source>
        <dbReference type="EMBL" id="KAE9152198.1"/>
    </source>
</evidence>
<keyword evidence="1" id="KW-0732">Signal</keyword>
<dbReference type="AlphaFoldDB" id="A0A6A4A5J5"/>
<evidence type="ECO:0000259" key="2">
    <source>
        <dbReference type="PROSITE" id="PS50181"/>
    </source>
</evidence>
<evidence type="ECO:0000256" key="1">
    <source>
        <dbReference type="SAM" id="SignalP"/>
    </source>
</evidence>
<evidence type="ECO:0000313" key="13">
    <source>
        <dbReference type="Proteomes" id="UP000433483"/>
    </source>
</evidence>
<evidence type="ECO:0000313" key="14">
    <source>
        <dbReference type="Proteomes" id="UP000437068"/>
    </source>
</evidence>
<organism evidence="9 15">
    <name type="scientific">Phytophthora fragariae</name>
    <dbReference type="NCBI Taxonomy" id="53985"/>
    <lineage>
        <taxon>Eukaryota</taxon>
        <taxon>Sar</taxon>
        <taxon>Stramenopiles</taxon>
        <taxon>Oomycota</taxon>
        <taxon>Peronosporomycetes</taxon>
        <taxon>Peronosporales</taxon>
        <taxon>Peronosporaceae</taxon>
        <taxon>Phytophthora</taxon>
    </lineage>
</organism>
<feature type="domain" description="F-box" evidence="2">
    <location>
        <begin position="147"/>
        <end position="193"/>
    </location>
</feature>
<evidence type="ECO:0000313" key="19">
    <source>
        <dbReference type="Proteomes" id="UP000476176"/>
    </source>
</evidence>
<reference evidence="12 13" key="1">
    <citation type="submission" date="2018-08" db="EMBL/GenBank/DDBJ databases">
        <title>Genomic investigation of the strawberry pathogen Phytophthora fragariae indicates pathogenicity is determined by transcriptional variation in three key races.</title>
        <authorList>
            <person name="Adams T.M."/>
            <person name="Armitage A.D."/>
            <person name="Sobczyk M.K."/>
            <person name="Bates H.J."/>
            <person name="Dunwell J.M."/>
            <person name="Nellist C.F."/>
            <person name="Harrison R.J."/>
        </authorList>
    </citation>
    <scope>NUCLEOTIDE SEQUENCE [LARGE SCALE GENOMIC DNA]</scope>
    <source>
        <strain evidence="11 14">A4</strain>
        <strain evidence="9 15">BC-1</strain>
        <strain evidence="10 19">BC-23</strain>
        <strain evidence="8 13">NOV-27</strain>
        <strain evidence="7 16">NOV-5</strain>
        <strain evidence="5 17">NOV-71</strain>
        <strain evidence="3 12">NOV-9</strain>
        <strain evidence="6 20">ONT-3</strain>
        <strain evidence="4 18">SCRP245</strain>
    </source>
</reference>
<dbReference type="Gene3D" id="1.20.1280.50">
    <property type="match status" value="1"/>
</dbReference>
<dbReference type="Proteomes" id="UP000440367">
    <property type="component" value="Unassembled WGS sequence"/>
</dbReference>
<evidence type="ECO:0000313" key="17">
    <source>
        <dbReference type="Proteomes" id="UP000441208"/>
    </source>
</evidence>
<keyword evidence="13" id="KW-1185">Reference proteome</keyword>
<dbReference type="Proteomes" id="UP000433483">
    <property type="component" value="Unassembled WGS sequence"/>
</dbReference>
<feature type="signal peptide" evidence="1">
    <location>
        <begin position="1"/>
        <end position="19"/>
    </location>
</feature>
<evidence type="ECO:0000313" key="12">
    <source>
        <dbReference type="Proteomes" id="UP000429523"/>
    </source>
</evidence>
<dbReference type="EMBL" id="QXGC01000093">
    <property type="protein sequence ID" value="KAE9250151.1"/>
    <property type="molecule type" value="Genomic_DNA"/>
</dbReference>
<dbReference type="EMBL" id="QXGD01000166">
    <property type="protein sequence ID" value="KAE9249709.1"/>
    <property type="molecule type" value="Genomic_DNA"/>
</dbReference>
<dbReference type="Proteomes" id="UP000440732">
    <property type="component" value="Unassembled WGS sequence"/>
</dbReference>
<evidence type="ECO:0000313" key="4">
    <source>
        <dbReference type="EMBL" id="KAE9024824.1"/>
    </source>
</evidence>
<evidence type="ECO:0000313" key="9">
    <source>
        <dbReference type="EMBL" id="KAE9249709.1"/>
    </source>
</evidence>
<dbReference type="SUPFAM" id="SSF81383">
    <property type="entry name" value="F-box domain"/>
    <property type="match status" value="1"/>
</dbReference>
<dbReference type="InterPro" id="IPR036047">
    <property type="entry name" value="F-box-like_dom_sf"/>
</dbReference>
<dbReference type="Pfam" id="PF12937">
    <property type="entry name" value="F-box-like"/>
    <property type="match status" value="1"/>
</dbReference>
<dbReference type="EMBL" id="QXGE01000109">
    <property type="protein sequence ID" value="KAE9324396.1"/>
    <property type="molecule type" value="Genomic_DNA"/>
</dbReference>
<dbReference type="Proteomes" id="UP000476176">
    <property type="component" value="Unassembled WGS sequence"/>
</dbReference>
<evidence type="ECO:0000313" key="10">
    <source>
        <dbReference type="EMBL" id="KAE9250151.1"/>
    </source>
</evidence>
<dbReference type="EMBL" id="QXFX01000111">
    <property type="protein sequence ID" value="KAE9131353.1"/>
    <property type="molecule type" value="Genomic_DNA"/>
</dbReference>
<evidence type="ECO:0000313" key="5">
    <source>
        <dbReference type="EMBL" id="KAE9130769.1"/>
    </source>
</evidence>
<feature type="chain" id="PRO_5033873478" description="F-box domain-containing protein" evidence="1">
    <location>
        <begin position="20"/>
        <end position="310"/>
    </location>
</feature>
<evidence type="ECO:0000313" key="11">
    <source>
        <dbReference type="EMBL" id="KAE9324396.1"/>
    </source>
</evidence>
<dbReference type="EMBL" id="QXGA01000116">
    <property type="protein sequence ID" value="KAE9152198.1"/>
    <property type="molecule type" value="Genomic_DNA"/>
</dbReference>
<dbReference type="EMBL" id="QXGF01000207">
    <property type="protein sequence ID" value="KAE8944382.1"/>
    <property type="molecule type" value="Genomic_DNA"/>
</dbReference>
<dbReference type="Proteomes" id="UP000437068">
    <property type="component" value="Unassembled WGS sequence"/>
</dbReference>
<evidence type="ECO:0000313" key="3">
    <source>
        <dbReference type="EMBL" id="KAE8944382.1"/>
    </source>
</evidence>
<evidence type="ECO:0000313" key="16">
    <source>
        <dbReference type="Proteomes" id="UP000440732"/>
    </source>
</evidence>
<dbReference type="EMBL" id="QXGB01000137">
    <property type="protein sequence ID" value="KAE9228512.1"/>
    <property type="molecule type" value="Genomic_DNA"/>
</dbReference>